<protein>
    <recommendedName>
        <fullName evidence="4">Carboxylic ester hydrolase</fullName>
        <ecNumber evidence="4">3.1.1.-</ecNumber>
    </recommendedName>
</protein>
<dbReference type="Proteomes" id="UP001163046">
    <property type="component" value="Unassembled WGS sequence"/>
</dbReference>
<feature type="active site" description="Charge relay system" evidence="3">
    <location>
        <position position="333"/>
    </location>
</feature>
<name>A0A9W9ZX14_9CNID</name>
<dbReference type="InterPro" id="IPR019826">
    <property type="entry name" value="Carboxylesterase_B_AS"/>
</dbReference>
<evidence type="ECO:0000256" key="6">
    <source>
        <dbReference type="SAM" id="Phobius"/>
    </source>
</evidence>
<keyword evidence="4" id="KW-0732">Signal</keyword>
<dbReference type="InterPro" id="IPR029058">
    <property type="entry name" value="AB_hydrolase_fold"/>
</dbReference>
<evidence type="ECO:0000256" key="2">
    <source>
        <dbReference type="ARBA" id="ARBA00022801"/>
    </source>
</evidence>
<dbReference type="EC" id="3.1.1.-" evidence="4"/>
<feature type="region of interest" description="Disordered" evidence="5">
    <location>
        <begin position="552"/>
        <end position="572"/>
    </location>
</feature>
<feature type="transmembrane region" description="Helical" evidence="6">
    <location>
        <begin position="586"/>
        <end position="606"/>
    </location>
</feature>
<accession>A0A9W9ZX14</accession>
<evidence type="ECO:0000259" key="7">
    <source>
        <dbReference type="Pfam" id="PF00135"/>
    </source>
</evidence>
<keyword evidence="2 4" id="KW-0378">Hydrolase</keyword>
<proteinExistence type="inferred from homology"/>
<dbReference type="FunFam" id="3.40.50.1820:FF:000128">
    <property type="entry name" value="Carboxylic ester hydrolase"/>
    <property type="match status" value="1"/>
</dbReference>
<comment type="similarity">
    <text evidence="1 4">Belongs to the type-B carboxylesterase/lipase family.</text>
</comment>
<dbReference type="PRINTS" id="PR00878">
    <property type="entry name" value="CHOLNESTRASE"/>
</dbReference>
<dbReference type="EMBL" id="MU825462">
    <property type="protein sequence ID" value="KAJ7388538.1"/>
    <property type="molecule type" value="Genomic_DNA"/>
</dbReference>
<dbReference type="Gene3D" id="3.40.50.1820">
    <property type="entry name" value="alpha/beta hydrolase"/>
    <property type="match status" value="1"/>
</dbReference>
<dbReference type="OrthoDB" id="19653at2759"/>
<dbReference type="CDD" id="cd00312">
    <property type="entry name" value="Esterase_lipase"/>
    <property type="match status" value="1"/>
</dbReference>
<feature type="active site" description="Acyl-ester intermediate" evidence="3">
    <location>
        <position position="213"/>
    </location>
</feature>
<feature type="active site" description="Charge relay system" evidence="3">
    <location>
        <position position="451"/>
    </location>
</feature>
<reference evidence="8" key="1">
    <citation type="submission" date="2023-01" db="EMBL/GenBank/DDBJ databases">
        <title>Genome assembly of the deep-sea coral Lophelia pertusa.</title>
        <authorList>
            <person name="Herrera S."/>
            <person name="Cordes E."/>
        </authorList>
    </citation>
    <scope>NUCLEOTIDE SEQUENCE</scope>
    <source>
        <strain evidence="8">USNM1676648</strain>
        <tissue evidence="8">Polyp</tissue>
    </source>
</reference>
<evidence type="ECO:0000256" key="4">
    <source>
        <dbReference type="RuleBase" id="RU361235"/>
    </source>
</evidence>
<dbReference type="GO" id="GO:0004104">
    <property type="term" value="F:cholinesterase activity"/>
    <property type="evidence" value="ECO:0007669"/>
    <property type="project" value="InterPro"/>
</dbReference>
<dbReference type="InterPro" id="IPR002018">
    <property type="entry name" value="CarbesteraseB"/>
</dbReference>
<keyword evidence="9" id="KW-1185">Reference proteome</keyword>
<keyword evidence="6" id="KW-0812">Transmembrane</keyword>
<feature type="compositionally biased region" description="Pro residues" evidence="5">
    <location>
        <begin position="555"/>
        <end position="565"/>
    </location>
</feature>
<evidence type="ECO:0000313" key="8">
    <source>
        <dbReference type="EMBL" id="KAJ7388538.1"/>
    </source>
</evidence>
<dbReference type="PROSITE" id="PS00122">
    <property type="entry name" value="CARBOXYLESTERASE_B_1"/>
    <property type="match status" value="1"/>
</dbReference>
<organism evidence="8 9">
    <name type="scientific">Desmophyllum pertusum</name>
    <dbReference type="NCBI Taxonomy" id="174260"/>
    <lineage>
        <taxon>Eukaryota</taxon>
        <taxon>Metazoa</taxon>
        <taxon>Cnidaria</taxon>
        <taxon>Anthozoa</taxon>
        <taxon>Hexacorallia</taxon>
        <taxon>Scleractinia</taxon>
        <taxon>Caryophylliina</taxon>
        <taxon>Caryophylliidae</taxon>
        <taxon>Desmophyllum</taxon>
    </lineage>
</organism>
<evidence type="ECO:0000256" key="3">
    <source>
        <dbReference type="PIRSR" id="PIRSR600997-1"/>
    </source>
</evidence>
<evidence type="ECO:0000256" key="1">
    <source>
        <dbReference type="ARBA" id="ARBA00005964"/>
    </source>
</evidence>
<keyword evidence="6" id="KW-1133">Transmembrane helix</keyword>
<dbReference type="InterPro" id="IPR000997">
    <property type="entry name" value="Cholinesterase"/>
</dbReference>
<feature type="signal peptide" evidence="4">
    <location>
        <begin position="1"/>
        <end position="20"/>
    </location>
</feature>
<keyword evidence="6" id="KW-0472">Membrane</keyword>
<feature type="chain" id="PRO_5041012025" description="Carboxylic ester hydrolase" evidence="4">
    <location>
        <begin position="21"/>
        <end position="626"/>
    </location>
</feature>
<evidence type="ECO:0000256" key="5">
    <source>
        <dbReference type="SAM" id="MobiDB-lite"/>
    </source>
</evidence>
<feature type="domain" description="Carboxylesterase type B" evidence="7">
    <location>
        <begin position="28"/>
        <end position="538"/>
    </location>
</feature>
<comment type="caution">
    <text evidence="8">The sequence shown here is derived from an EMBL/GenBank/DDBJ whole genome shotgun (WGS) entry which is preliminary data.</text>
</comment>
<sequence length="626" mass="68374">MSHFILIYLGILSIFSLASSLTVLASAPPIVNTTHGPVRGEAFVLNTNKTLVRYLGIPFAHANRFEAPESPTPWKTTLNTTSFGKSCPQNPNVVVNSTKNTDENCLTINVFVPQDNVKQSALLPVMVWIYGGGFSVGSSAFSSYNGAYLATEGGVMVVTFNYRLGVLGFLSTGTEDIPGNFGLLDQVKALHWVHENIERFGGDPKKVTIFGQSAGAASVALHMLSPLSYGLYHKVILQSGTAAATFAGTDNKTATELARALAGHVGCSMSGLKDCLLSKNVSEILKAQKNITSNDVFLPVVDYHFLHDHPFNLLVNGKFNQTVPAMIGVTKNEGGFFVLHIEGISPGVPGIDKGLNKTAFDSLVKRGRHWVYNQTQKVVDSVIFEYTDWTNATNLLVLRQKYMDVITDASFKAPAVRSAQVFVKNNIKETYFYCFDHLVSKLFPSWSGVVHGADLVYVFGRPFLKYNKNASEADQDVEIKFSKQIISMWSNFTKNGQPTADVNAANWPVYTLKDEQYMSLSPSSSIQKNMLPEKMAFWNSLVPALTETQPTKAPIVPPTTKPSPAPVTISPTGEKEAITDKKTENALIGVVVVLVVAVLVLVFVIWRIRRKLGDALSDPGPTTRLI</sequence>
<dbReference type="SUPFAM" id="SSF53474">
    <property type="entry name" value="alpha/beta-Hydrolases"/>
    <property type="match status" value="1"/>
</dbReference>
<dbReference type="Pfam" id="PF00135">
    <property type="entry name" value="COesterase"/>
    <property type="match status" value="1"/>
</dbReference>
<gene>
    <name evidence="8" type="ORF">OS493_037056</name>
</gene>
<dbReference type="InterPro" id="IPR051093">
    <property type="entry name" value="Neuroligin/BSAL"/>
</dbReference>
<dbReference type="AlphaFoldDB" id="A0A9W9ZX14"/>
<evidence type="ECO:0000313" key="9">
    <source>
        <dbReference type="Proteomes" id="UP001163046"/>
    </source>
</evidence>
<dbReference type="PANTHER" id="PTHR43903">
    <property type="entry name" value="NEUROLIGIN"/>
    <property type="match status" value="1"/>
</dbReference>